<keyword evidence="2" id="KW-0805">Transcription regulation</keyword>
<feature type="domain" description="HTH lysR-type" evidence="5">
    <location>
        <begin position="1"/>
        <end position="58"/>
    </location>
</feature>
<dbReference type="CDD" id="cd05466">
    <property type="entry name" value="PBP2_LTTR_substrate"/>
    <property type="match status" value="1"/>
</dbReference>
<dbReference type="GO" id="GO:0032993">
    <property type="term" value="C:protein-DNA complex"/>
    <property type="evidence" value="ECO:0007669"/>
    <property type="project" value="TreeGrafter"/>
</dbReference>
<dbReference type="Proteomes" id="UP000319769">
    <property type="component" value="Unassembled WGS sequence"/>
</dbReference>
<evidence type="ECO:0000259" key="5">
    <source>
        <dbReference type="PROSITE" id="PS50931"/>
    </source>
</evidence>
<comment type="similarity">
    <text evidence="1">Belongs to the LysR transcriptional regulatory family.</text>
</comment>
<evidence type="ECO:0000313" key="6">
    <source>
        <dbReference type="EMBL" id="KAA9153173.1"/>
    </source>
</evidence>
<dbReference type="PANTHER" id="PTHR30346:SF28">
    <property type="entry name" value="HTH-TYPE TRANSCRIPTIONAL REGULATOR CYNR"/>
    <property type="match status" value="1"/>
</dbReference>
<dbReference type="RefSeq" id="WP_144750465.1">
    <property type="nucleotide sequence ID" value="NZ_VMNW02000079.1"/>
</dbReference>
<sequence>MELRQVVYFEAVVRCGGFSRAAEQLRIAQPAVSAQIKRLERELGITLLERTTRTVQLTAAGRLFLARAREILAQVEGVRADLDELSAVLRGSLRVGVTQVLGSLELPSLLAGFSRAYPGVMLELRTGLIAQLLAELDAGTVDVVLGPVHADLASRYSAEVLAPEEIVLITPPGGRRVSSLDDVRGEPFVCLPEGSGLHEILRAAARGFEPEIRFQTHSAASIRELVAAGLGVALVAASAARAPGPPVEVHRLDPAPPHPPIGLILLRDKEPGAAARAWADACRVAAGFPVTRPGQP</sequence>
<organism evidence="6 7">
    <name type="scientific">Amycolatopsis acidicola</name>
    <dbReference type="NCBI Taxonomy" id="2596893"/>
    <lineage>
        <taxon>Bacteria</taxon>
        <taxon>Bacillati</taxon>
        <taxon>Actinomycetota</taxon>
        <taxon>Actinomycetes</taxon>
        <taxon>Pseudonocardiales</taxon>
        <taxon>Pseudonocardiaceae</taxon>
        <taxon>Amycolatopsis</taxon>
    </lineage>
</organism>
<dbReference type="SUPFAM" id="SSF46785">
    <property type="entry name" value="Winged helix' DNA-binding domain"/>
    <property type="match status" value="1"/>
</dbReference>
<dbReference type="GO" id="GO:0003677">
    <property type="term" value="F:DNA binding"/>
    <property type="evidence" value="ECO:0007669"/>
    <property type="project" value="UniProtKB-KW"/>
</dbReference>
<keyword evidence="3" id="KW-0238">DNA-binding</keyword>
<dbReference type="EMBL" id="VMNW02000079">
    <property type="protein sequence ID" value="KAA9153173.1"/>
    <property type="molecule type" value="Genomic_DNA"/>
</dbReference>
<reference evidence="6" key="1">
    <citation type="submission" date="2019-09" db="EMBL/GenBank/DDBJ databases">
        <authorList>
            <person name="Teo W.F.A."/>
            <person name="Duangmal K."/>
        </authorList>
    </citation>
    <scope>NUCLEOTIDE SEQUENCE [LARGE SCALE GENOMIC DNA]</scope>
    <source>
        <strain evidence="6">K81G1</strain>
    </source>
</reference>
<dbReference type="Gene3D" id="1.10.10.10">
    <property type="entry name" value="Winged helix-like DNA-binding domain superfamily/Winged helix DNA-binding domain"/>
    <property type="match status" value="1"/>
</dbReference>
<evidence type="ECO:0000256" key="4">
    <source>
        <dbReference type="ARBA" id="ARBA00023163"/>
    </source>
</evidence>
<dbReference type="PROSITE" id="PS50931">
    <property type="entry name" value="HTH_LYSR"/>
    <property type="match status" value="1"/>
</dbReference>
<keyword evidence="7" id="KW-1185">Reference proteome</keyword>
<dbReference type="OrthoDB" id="8417889at2"/>
<dbReference type="PANTHER" id="PTHR30346">
    <property type="entry name" value="TRANSCRIPTIONAL DUAL REGULATOR HCAR-RELATED"/>
    <property type="match status" value="1"/>
</dbReference>
<dbReference type="InterPro" id="IPR036388">
    <property type="entry name" value="WH-like_DNA-bd_sf"/>
</dbReference>
<name>A0A5N0UPZ4_9PSEU</name>
<dbReference type="Gene3D" id="3.40.190.290">
    <property type="match status" value="1"/>
</dbReference>
<keyword evidence="4" id="KW-0804">Transcription</keyword>
<evidence type="ECO:0000256" key="2">
    <source>
        <dbReference type="ARBA" id="ARBA00023015"/>
    </source>
</evidence>
<dbReference type="InterPro" id="IPR005119">
    <property type="entry name" value="LysR_subst-bd"/>
</dbReference>
<dbReference type="Pfam" id="PF00126">
    <property type="entry name" value="HTH_1"/>
    <property type="match status" value="1"/>
</dbReference>
<evidence type="ECO:0000313" key="7">
    <source>
        <dbReference type="Proteomes" id="UP000319769"/>
    </source>
</evidence>
<evidence type="ECO:0000256" key="3">
    <source>
        <dbReference type="ARBA" id="ARBA00023125"/>
    </source>
</evidence>
<accession>A0A5N0UPZ4</accession>
<comment type="caution">
    <text evidence="6">The sequence shown here is derived from an EMBL/GenBank/DDBJ whole genome shotgun (WGS) entry which is preliminary data.</text>
</comment>
<protein>
    <submittedName>
        <fullName evidence="6">LysR family transcriptional regulator</fullName>
    </submittedName>
</protein>
<dbReference type="SUPFAM" id="SSF53850">
    <property type="entry name" value="Periplasmic binding protein-like II"/>
    <property type="match status" value="1"/>
</dbReference>
<dbReference type="GO" id="GO:0003700">
    <property type="term" value="F:DNA-binding transcription factor activity"/>
    <property type="evidence" value="ECO:0007669"/>
    <property type="project" value="InterPro"/>
</dbReference>
<gene>
    <name evidence="6" type="ORF">FPZ12_035225</name>
</gene>
<dbReference type="InterPro" id="IPR036390">
    <property type="entry name" value="WH_DNA-bd_sf"/>
</dbReference>
<proteinExistence type="inferred from homology"/>
<dbReference type="InterPro" id="IPR000847">
    <property type="entry name" value="LysR_HTH_N"/>
</dbReference>
<evidence type="ECO:0000256" key="1">
    <source>
        <dbReference type="ARBA" id="ARBA00009437"/>
    </source>
</evidence>
<dbReference type="FunFam" id="1.10.10.10:FF:000001">
    <property type="entry name" value="LysR family transcriptional regulator"/>
    <property type="match status" value="1"/>
</dbReference>
<dbReference type="AlphaFoldDB" id="A0A5N0UPZ4"/>
<dbReference type="Pfam" id="PF03466">
    <property type="entry name" value="LysR_substrate"/>
    <property type="match status" value="1"/>
</dbReference>
<dbReference type="PRINTS" id="PR00039">
    <property type="entry name" value="HTHLYSR"/>
</dbReference>